<dbReference type="InterPro" id="IPR001870">
    <property type="entry name" value="B30.2/SPRY"/>
</dbReference>
<dbReference type="Pfam" id="PF00622">
    <property type="entry name" value="SPRY"/>
    <property type="match status" value="1"/>
</dbReference>
<dbReference type="PROSITE" id="PS50188">
    <property type="entry name" value="B302_SPRY"/>
    <property type="match status" value="1"/>
</dbReference>
<dbReference type="InterPro" id="IPR043136">
    <property type="entry name" value="B30.2/SPRY_sf"/>
</dbReference>
<dbReference type="SUPFAM" id="SSF49899">
    <property type="entry name" value="Concanavalin A-like lectins/glucanases"/>
    <property type="match status" value="1"/>
</dbReference>
<dbReference type="InterPro" id="IPR013320">
    <property type="entry name" value="ConA-like_dom_sf"/>
</dbReference>
<reference evidence="2" key="2">
    <citation type="submission" date="2025-09" db="UniProtKB">
        <authorList>
            <consortium name="Ensembl"/>
        </authorList>
    </citation>
    <scope>IDENTIFICATION</scope>
</reference>
<evidence type="ECO:0000313" key="2">
    <source>
        <dbReference type="Ensembl" id="ENSNMLP00000001315.1"/>
    </source>
</evidence>
<dbReference type="CDD" id="cd13733">
    <property type="entry name" value="SPRY_PRY_C-I_1"/>
    <property type="match status" value="1"/>
</dbReference>
<reference evidence="2" key="1">
    <citation type="submission" date="2025-08" db="UniProtKB">
        <authorList>
            <consortium name="Ensembl"/>
        </authorList>
    </citation>
    <scope>IDENTIFICATION</scope>
</reference>
<sequence>MPSRLEGLYKVQQFAVDVTLDPNTAHPLLVLSEDRKQVHCGDVKNKLPATPQRFSKSPNVLGKQSFSSGSSYFEVQVKGKTEWTLGVAQKSINRKRKITVCPENGFWTIWLKNDNVYEACADTWISLSLKHPPQKVGVFVDYDNGLVSFYDVDSAEVLFSFTGLKGYSLNHGNLHV</sequence>
<dbReference type="InterPro" id="IPR006574">
    <property type="entry name" value="PRY"/>
</dbReference>
<proteinExistence type="predicted"/>
<dbReference type="PRINTS" id="PR01407">
    <property type="entry name" value="BUTYPHLNCDUF"/>
</dbReference>
<evidence type="ECO:0000313" key="3">
    <source>
        <dbReference type="Proteomes" id="UP000694523"/>
    </source>
</evidence>
<dbReference type="Proteomes" id="UP000694523">
    <property type="component" value="Unplaced"/>
</dbReference>
<dbReference type="SMART" id="SM00449">
    <property type="entry name" value="SPRY"/>
    <property type="match status" value="1"/>
</dbReference>
<organism evidence="2 3">
    <name type="scientific">Neogobius melanostomus</name>
    <name type="common">round goby</name>
    <dbReference type="NCBI Taxonomy" id="47308"/>
    <lineage>
        <taxon>Eukaryota</taxon>
        <taxon>Metazoa</taxon>
        <taxon>Chordata</taxon>
        <taxon>Craniata</taxon>
        <taxon>Vertebrata</taxon>
        <taxon>Euteleostomi</taxon>
        <taxon>Actinopterygii</taxon>
        <taxon>Neopterygii</taxon>
        <taxon>Teleostei</taxon>
        <taxon>Neoteleostei</taxon>
        <taxon>Acanthomorphata</taxon>
        <taxon>Gobiaria</taxon>
        <taxon>Gobiiformes</taxon>
        <taxon>Gobioidei</taxon>
        <taxon>Gobiidae</taxon>
        <taxon>Benthophilinae</taxon>
        <taxon>Neogobiini</taxon>
        <taxon>Neogobius</taxon>
    </lineage>
</organism>
<dbReference type="InterPro" id="IPR003877">
    <property type="entry name" value="SPRY_dom"/>
</dbReference>
<accession>A0A8C6S5U2</accession>
<protein>
    <recommendedName>
        <fullName evidence="1">B30.2/SPRY domain-containing protein</fullName>
    </recommendedName>
</protein>
<dbReference type="InterPro" id="IPR050143">
    <property type="entry name" value="TRIM/RBCC"/>
</dbReference>
<dbReference type="AlphaFoldDB" id="A0A8C6S5U2"/>
<keyword evidence="3" id="KW-1185">Reference proteome</keyword>
<dbReference type="Gene3D" id="2.60.120.920">
    <property type="match status" value="1"/>
</dbReference>
<dbReference type="Ensembl" id="ENSNMLT00000001513.1">
    <property type="protein sequence ID" value="ENSNMLP00000001315.1"/>
    <property type="gene ID" value="ENSNMLG00000001011.1"/>
</dbReference>
<dbReference type="SMART" id="SM00589">
    <property type="entry name" value="PRY"/>
    <property type="match status" value="1"/>
</dbReference>
<dbReference type="InterPro" id="IPR003879">
    <property type="entry name" value="Butyrophylin_SPRY"/>
</dbReference>
<name>A0A8C6S5U2_9GOBI</name>
<dbReference type="FunFam" id="2.60.120.920:FF:000004">
    <property type="entry name" value="Butyrophilin subfamily 1 member A1"/>
    <property type="match status" value="1"/>
</dbReference>
<dbReference type="Pfam" id="PF13765">
    <property type="entry name" value="PRY"/>
    <property type="match status" value="1"/>
</dbReference>
<dbReference type="PANTHER" id="PTHR24103">
    <property type="entry name" value="E3 UBIQUITIN-PROTEIN LIGASE TRIM"/>
    <property type="match status" value="1"/>
</dbReference>
<evidence type="ECO:0000259" key="1">
    <source>
        <dbReference type="PROSITE" id="PS50188"/>
    </source>
</evidence>
<feature type="domain" description="B30.2/SPRY" evidence="1">
    <location>
        <begin position="1"/>
        <end position="176"/>
    </location>
</feature>